<sequence>MPQTPMHWAVDYNIATGPSDFASLNDIDIKAGRPSPYMDFFVTSSGKRKWDDYTSLAAGVYLLRLTKLSAKCFQDLLLKDQNHLAALINYAVVILCKYGSVVPGPGANAGEGAYVQKVEAGTVAKDCLLATLRADPKAGLLWVNLANAYQVVGDYRNAKKCLEQAAKLEPNQMSARYVVATHRIKDAKRSQDCTEQRTCFRRKEKELDASTMLR</sequence>
<dbReference type="InterPro" id="IPR011990">
    <property type="entry name" value="TPR-like_helical_dom_sf"/>
</dbReference>
<dbReference type="Gene3D" id="1.25.40.10">
    <property type="entry name" value="Tetratricopeptide repeat domain"/>
    <property type="match status" value="1"/>
</dbReference>
<evidence type="ECO:0000313" key="3">
    <source>
        <dbReference type="Proteomes" id="UP000243459"/>
    </source>
</evidence>
<dbReference type="SMART" id="SM00028">
    <property type="entry name" value="TPR"/>
    <property type="match status" value="1"/>
</dbReference>
<dbReference type="PROSITE" id="PS50005">
    <property type="entry name" value="TPR"/>
    <property type="match status" value="1"/>
</dbReference>
<organism evidence="2 3">
    <name type="scientific">Asparagus officinalis</name>
    <name type="common">Garden asparagus</name>
    <dbReference type="NCBI Taxonomy" id="4686"/>
    <lineage>
        <taxon>Eukaryota</taxon>
        <taxon>Viridiplantae</taxon>
        <taxon>Streptophyta</taxon>
        <taxon>Embryophyta</taxon>
        <taxon>Tracheophyta</taxon>
        <taxon>Spermatophyta</taxon>
        <taxon>Magnoliopsida</taxon>
        <taxon>Liliopsida</taxon>
        <taxon>Asparagales</taxon>
        <taxon>Asparagaceae</taxon>
        <taxon>Asparagoideae</taxon>
        <taxon>Asparagus</taxon>
    </lineage>
</organism>
<reference evidence="3" key="1">
    <citation type="journal article" date="2017" name="Nat. Commun.">
        <title>The asparagus genome sheds light on the origin and evolution of a young Y chromosome.</title>
        <authorList>
            <person name="Harkess A."/>
            <person name="Zhou J."/>
            <person name="Xu C."/>
            <person name="Bowers J.E."/>
            <person name="Van der Hulst R."/>
            <person name="Ayyampalayam S."/>
            <person name="Mercati F."/>
            <person name="Riccardi P."/>
            <person name="McKain M.R."/>
            <person name="Kakrana A."/>
            <person name="Tang H."/>
            <person name="Ray J."/>
            <person name="Groenendijk J."/>
            <person name="Arikit S."/>
            <person name="Mathioni S.M."/>
            <person name="Nakano M."/>
            <person name="Shan H."/>
            <person name="Telgmann-Rauber A."/>
            <person name="Kanno A."/>
            <person name="Yue Z."/>
            <person name="Chen H."/>
            <person name="Li W."/>
            <person name="Chen Y."/>
            <person name="Xu X."/>
            <person name="Zhang Y."/>
            <person name="Luo S."/>
            <person name="Chen H."/>
            <person name="Gao J."/>
            <person name="Mao Z."/>
            <person name="Pires J.C."/>
            <person name="Luo M."/>
            <person name="Kudrna D."/>
            <person name="Wing R.A."/>
            <person name="Meyers B.C."/>
            <person name="Yi K."/>
            <person name="Kong H."/>
            <person name="Lavrijsen P."/>
            <person name="Sunseri F."/>
            <person name="Falavigna A."/>
            <person name="Ye Y."/>
            <person name="Leebens-Mack J.H."/>
            <person name="Chen G."/>
        </authorList>
    </citation>
    <scope>NUCLEOTIDE SEQUENCE [LARGE SCALE GENOMIC DNA]</scope>
    <source>
        <strain evidence="3">cv. DH0086</strain>
    </source>
</reference>
<dbReference type="Pfam" id="PF00515">
    <property type="entry name" value="TPR_1"/>
    <property type="match status" value="1"/>
</dbReference>
<dbReference type="Gramene" id="ONK69545">
    <property type="protein sequence ID" value="ONK69545"/>
    <property type="gene ID" value="A4U43_C05F24100"/>
</dbReference>
<dbReference type="AlphaFoldDB" id="A0A5P1EU15"/>
<accession>A0A5P1EU15</accession>
<evidence type="ECO:0000313" key="2">
    <source>
        <dbReference type="EMBL" id="ONK69545.1"/>
    </source>
</evidence>
<keyword evidence="1" id="KW-0802">TPR repeat</keyword>
<dbReference type="EMBL" id="CM007385">
    <property type="protein sequence ID" value="ONK69545.1"/>
    <property type="molecule type" value="Genomic_DNA"/>
</dbReference>
<dbReference type="SUPFAM" id="SSF48452">
    <property type="entry name" value="TPR-like"/>
    <property type="match status" value="1"/>
</dbReference>
<gene>
    <name evidence="2" type="ORF">A4U43_C05F24100</name>
</gene>
<dbReference type="PANTHER" id="PTHR45523">
    <property type="entry name" value="TETRATRICOPEPTIDE REPEAT (TPR)-CONTAINING PROTEIN-RELATED"/>
    <property type="match status" value="1"/>
</dbReference>
<feature type="repeat" description="TPR" evidence="1">
    <location>
        <begin position="139"/>
        <end position="172"/>
    </location>
</feature>
<dbReference type="PANTHER" id="PTHR45523:SF1">
    <property type="entry name" value="TETRATRICOPEPTIDE REPEAT (TPR)-CONTAINING PROTEIN"/>
    <property type="match status" value="1"/>
</dbReference>
<name>A0A5P1EU15_ASPOF</name>
<keyword evidence="3" id="KW-1185">Reference proteome</keyword>
<dbReference type="InterPro" id="IPR019734">
    <property type="entry name" value="TPR_rpt"/>
</dbReference>
<proteinExistence type="predicted"/>
<dbReference type="Proteomes" id="UP000243459">
    <property type="component" value="Chromosome 5"/>
</dbReference>
<protein>
    <submittedName>
        <fullName evidence="2">Uncharacterized protein</fullName>
    </submittedName>
</protein>
<evidence type="ECO:0000256" key="1">
    <source>
        <dbReference type="PROSITE-ProRule" id="PRU00339"/>
    </source>
</evidence>